<keyword evidence="2" id="KW-0472">Membrane</keyword>
<comment type="caution">
    <text evidence="5">The sequence shown here is derived from an EMBL/GenBank/DDBJ whole genome shotgun (WGS) entry which is preliminary data.</text>
</comment>
<evidence type="ECO:0000256" key="1">
    <source>
        <dbReference type="SAM" id="MobiDB-lite"/>
    </source>
</evidence>
<feature type="domain" description="DUF7707" evidence="4">
    <location>
        <begin position="24"/>
        <end position="126"/>
    </location>
</feature>
<gene>
    <name evidence="5" type="ORF">PGQ11_014420</name>
</gene>
<feature type="compositionally biased region" description="Polar residues" evidence="1">
    <location>
        <begin position="127"/>
        <end position="153"/>
    </location>
</feature>
<feature type="transmembrane region" description="Helical" evidence="2">
    <location>
        <begin position="176"/>
        <end position="196"/>
    </location>
</feature>
<keyword evidence="2" id="KW-1133">Transmembrane helix</keyword>
<dbReference type="InterPro" id="IPR056124">
    <property type="entry name" value="DUF7707"/>
</dbReference>
<evidence type="ECO:0000313" key="5">
    <source>
        <dbReference type="EMBL" id="KAK8851941.1"/>
    </source>
</evidence>
<name>A0ABR2HSC1_9PEZI</name>
<dbReference type="Pfam" id="PF24808">
    <property type="entry name" value="DUF7707"/>
    <property type="match status" value="1"/>
</dbReference>
<protein>
    <submittedName>
        <fullName evidence="5">Cdp-alcohol phosphatidyltransferase protein</fullName>
    </submittedName>
</protein>
<reference evidence="5 6" key="1">
    <citation type="journal article" date="2024" name="IMA Fungus">
        <title>Apiospora arundinis, a panoply of carbohydrate-active enzymes and secondary metabolites.</title>
        <authorList>
            <person name="Sorensen T."/>
            <person name="Petersen C."/>
            <person name="Muurmann A.T."/>
            <person name="Christiansen J.V."/>
            <person name="Brundto M.L."/>
            <person name="Overgaard C.K."/>
            <person name="Boysen A.T."/>
            <person name="Wollenberg R.D."/>
            <person name="Larsen T.O."/>
            <person name="Sorensen J.L."/>
            <person name="Nielsen K.L."/>
            <person name="Sondergaard T.E."/>
        </authorList>
    </citation>
    <scope>NUCLEOTIDE SEQUENCE [LARGE SCALE GENOMIC DNA]</scope>
    <source>
        <strain evidence="5 6">AAU 773</strain>
    </source>
</reference>
<feature type="signal peptide" evidence="3">
    <location>
        <begin position="1"/>
        <end position="21"/>
    </location>
</feature>
<dbReference type="Proteomes" id="UP001390339">
    <property type="component" value="Unassembled WGS sequence"/>
</dbReference>
<organism evidence="5 6">
    <name type="scientific">Apiospora arundinis</name>
    <dbReference type="NCBI Taxonomy" id="335852"/>
    <lineage>
        <taxon>Eukaryota</taxon>
        <taxon>Fungi</taxon>
        <taxon>Dikarya</taxon>
        <taxon>Ascomycota</taxon>
        <taxon>Pezizomycotina</taxon>
        <taxon>Sordariomycetes</taxon>
        <taxon>Xylariomycetidae</taxon>
        <taxon>Amphisphaeriales</taxon>
        <taxon>Apiosporaceae</taxon>
        <taxon>Apiospora</taxon>
    </lineage>
</organism>
<evidence type="ECO:0000313" key="6">
    <source>
        <dbReference type="Proteomes" id="UP001390339"/>
    </source>
</evidence>
<dbReference type="PANTHER" id="PTHR38118">
    <property type="entry name" value="ANCHORED CELL WALL PROTEIN 11-RELATED"/>
    <property type="match status" value="1"/>
</dbReference>
<feature type="chain" id="PRO_5047403887" evidence="3">
    <location>
        <begin position="22"/>
        <end position="197"/>
    </location>
</feature>
<dbReference type="PANTHER" id="PTHR38118:SF2">
    <property type="entry name" value="CDP-ALCOHOL PHOSPHATIDYLTRANSFERASE PROTEIN"/>
    <property type="match status" value="1"/>
</dbReference>
<evidence type="ECO:0000256" key="2">
    <source>
        <dbReference type="SAM" id="Phobius"/>
    </source>
</evidence>
<keyword evidence="2" id="KW-0812">Transmembrane</keyword>
<dbReference type="EMBL" id="JAPCWZ010000009">
    <property type="protein sequence ID" value="KAK8851941.1"/>
    <property type="molecule type" value="Genomic_DNA"/>
</dbReference>
<sequence length="197" mass="20754">MPSFKTAAVAVATMLVAAVQADYVIDPSSVPMSSRRYWCDSEIATCPIICEQTSSGKPITNTCDPKALTYGCVCSDNKQPNISEYTLTLPYFTCTEWGTQCVAKCGSNNDCSRDCREKHPCGALNPQKPNETASASQSATKTGDASPSETNKIFNGLDGSGSPDNKPKSAAVSLEMANLVTLVTVAAGVTLGFGYIL</sequence>
<keyword evidence="6" id="KW-1185">Reference proteome</keyword>
<feature type="region of interest" description="Disordered" evidence="1">
    <location>
        <begin position="126"/>
        <end position="168"/>
    </location>
</feature>
<keyword evidence="3" id="KW-0732">Signal</keyword>
<evidence type="ECO:0000259" key="4">
    <source>
        <dbReference type="Pfam" id="PF24808"/>
    </source>
</evidence>
<evidence type="ECO:0000256" key="3">
    <source>
        <dbReference type="SAM" id="SignalP"/>
    </source>
</evidence>
<proteinExistence type="predicted"/>
<accession>A0ABR2HSC1</accession>